<evidence type="ECO:0000256" key="3">
    <source>
        <dbReference type="ARBA" id="ARBA00023125"/>
    </source>
</evidence>
<keyword evidence="3" id="KW-0238">DNA-binding</keyword>
<dbReference type="RefSeq" id="WP_117906215.1">
    <property type="nucleotide sequence ID" value="NZ_QSGN01000001.1"/>
</dbReference>
<dbReference type="CDD" id="cd17291">
    <property type="entry name" value="RMtype1_S_MgeORF438P-TRD-CR_like"/>
    <property type="match status" value="1"/>
</dbReference>
<dbReference type="InterPro" id="IPR052021">
    <property type="entry name" value="Type-I_RS_S_subunit"/>
</dbReference>
<evidence type="ECO:0000256" key="1">
    <source>
        <dbReference type="ARBA" id="ARBA00010923"/>
    </source>
</evidence>
<dbReference type="PANTHER" id="PTHR30408">
    <property type="entry name" value="TYPE-1 RESTRICTION ENZYME ECOKI SPECIFICITY PROTEIN"/>
    <property type="match status" value="1"/>
</dbReference>
<sequence>MSNIKKLLEGVEVEWKTLGEIAENVSSGGTPNTGVEAFYGGNIPWLRTQEVGNGDIWSTSIKITELGLKNSSAKIIPANCIIVAMYGATVGKVGVNKIPLCTNQACANVQINAKIANYRYVYHFLLSQYKYIKSLGAGSQTNINLKIVKSLLIPIPCPNNPKKSLEIQQEIVRILDSFSMLTAELQAELQARKSQYEYYRNQLLAYSMEESDQSSLRSNRSATSIQNSDNSTQPLSTLNPHTGNSVLQPRGKVEWKVLEEVVEIKRGKRLIKNQLEKTGKYAVYQNCMIPLGYYHKNNVIADTTFIISAGSAGEIGYSDVDFWAADDVYYFVTKNDLKSRFLYHFLITQQQKIYSQVRRSSVPRLSKTAFEKLLIPIPPLEEQERIVSILDKFDTLTTSLTEGLPKEIELRQKQYEYYRNMLLSFPKNNIKA</sequence>
<dbReference type="EMBL" id="QSGN01000001">
    <property type="protein sequence ID" value="RHB33498.1"/>
    <property type="molecule type" value="Genomic_DNA"/>
</dbReference>
<dbReference type="Pfam" id="PF01420">
    <property type="entry name" value="Methylase_S"/>
    <property type="match status" value="2"/>
</dbReference>
<dbReference type="Gene3D" id="3.90.220.20">
    <property type="entry name" value="DNA methylase specificity domains"/>
    <property type="match status" value="2"/>
</dbReference>
<dbReference type="GO" id="GO:0004519">
    <property type="term" value="F:endonuclease activity"/>
    <property type="evidence" value="ECO:0007669"/>
    <property type="project" value="UniProtKB-KW"/>
</dbReference>
<dbReference type="SUPFAM" id="SSF116734">
    <property type="entry name" value="DNA methylase specificity domain"/>
    <property type="match status" value="2"/>
</dbReference>
<feature type="domain" description="Type I restriction modification DNA specificity" evidence="5">
    <location>
        <begin position="12"/>
        <end position="189"/>
    </location>
</feature>
<name>A0A413VIV2_BACSE</name>
<keyword evidence="2" id="KW-0680">Restriction system</keyword>
<evidence type="ECO:0000256" key="2">
    <source>
        <dbReference type="ARBA" id="ARBA00022747"/>
    </source>
</evidence>
<reference evidence="6 7" key="1">
    <citation type="submission" date="2018-08" db="EMBL/GenBank/DDBJ databases">
        <title>A genome reference for cultivated species of the human gut microbiota.</title>
        <authorList>
            <person name="Zou Y."/>
            <person name="Xue W."/>
            <person name="Luo G."/>
        </authorList>
    </citation>
    <scope>NUCLEOTIDE SEQUENCE [LARGE SCALE GENOMIC DNA]</scope>
    <source>
        <strain evidence="6 7">AM40-34</strain>
    </source>
</reference>
<organism evidence="6 7">
    <name type="scientific">Bacteroides stercoris</name>
    <dbReference type="NCBI Taxonomy" id="46506"/>
    <lineage>
        <taxon>Bacteria</taxon>
        <taxon>Pseudomonadati</taxon>
        <taxon>Bacteroidota</taxon>
        <taxon>Bacteroidia</taxon>
        <taxon>Bacteroidales</taxon>
        <taxon>Bacteroidaceae</taxon>
        <taxon>Bacteroides</taxon>
    </lineage>
</organism>
<dbReference type="AlphaFoldDB" id="A0A413VIV2"/>
<comment type="caution">
    <text evidence="6">The sequence shown here is derived from an EMBL/GenBank/DDBJ whole genome shotgun (WGS) entry which is preliminary data.</text>
</comment>
<keyword evidence="6" id="KW-0540">Nuclease</keyword>
<dbReference type="Proteomes" id="UP000283482">
    <property type="component" value="Unassembled WGS sequence"/>
</dbReference>
<keyword evidence="6" id="KW-0255">Endonuclease</keyword>
<evidence type="ECO:0000313" key="6">
    <source>
        <dbReference type="EMBL" id="RHB33498.1"/>
    </source>
</evidence>
<evidence type="ECO:0000259" key="5">
    <source>
        <dbReference type="Pfam" id="PF01420"/>
    </source>
</evidence>
<evidence type="ECO:0000313" key="7">
    <source>
        <dbReference type="Proteomes" id="UP000283482"/>
    </source>
</evidence>
<dbReference type="InterPro" id="IPR000055">
    <property type="entry name" value="Restrct_endonuc_typeI_TRD"/>
</dbReference>
<protein>
    <submittedName>
        <fullName evidence="6">Restriction endonuclease subunit S</fullName>
    </submittedName>
</protein>
<feature type="domain" description="Type I restriction modification DNA specificity" evidence="5">
    <location>
        <begin position="254"/>
        <end position="409"/>
    </location>
</feature>
<dbReference type="PANTHER" id="PTHR30408:SF12">
    <property type="entry name" value="TYPE I RESTRICTION ENZYME MJAVIII SPECIFICITY SUBUNIT"/>
    <property type="match status" value="1"/>
</dbReference>
<dbReference type="GO" id="GO:0003677">
    <property type="term" value="F:DNA binding"/>
    <property type="evidence" value="ECO:0007669"/>
    <property type="project" value="UniProtKB-KW"/>
</dbReference>
<keyword evidence="6" id="KW-0378">Hydrolase</keyword>
<dbReference type="InterPro" id="IPR044946">
    <property type="entry name" value="Restrct_endonuc_typeI_TRD_sf"/>
</dbReference>
<proteinExistence type="inferred from homology"/>
<feature type="region of interest" description="Disordered" evidence="4">
    <location>
        <begin position="216"/>
        <end position="243"/>
    </location>
</feature>
<dbReference type="CDD" id="cd17294">
    <property type="entry name" value="RMtype1_S_MmaC7ORF19P_TRD1-CR1_like"/>
    <property type="match status" value="1"/>
</dbReference>
<dbReference type="GO" id="GO:0009307">
    <property type="term" value="P:DNA restriction-modification system"/>
    <property type="evidence" value="ECO:0007669"/>
    <property type="project" value="UniProtKB-KW"/>
</dbReference>
<accession>A0A413VIV2</accession>
<comment type="similarity">
    <text evidence="1">Belongs to the type-I restriction system S methylase family.</text>
</comment>
<evidence type="ECO:0000256" key="4">
    <source>
        <dbReference type="SAM" id="MobiDB-lite"/>
    </source>
</evidence>
<gene>
    <name evidence="6" type="ORF">DW889_00130</name>
</gene>